<reference evidence="1 2" key="1">
    <citation type="journal article" date="2020" name="ISME J.">
        <title>Uncovering the hidden diversity of litter-decomposition mechanisms in mushroom-forming fungi.</title>
        <authorList>
            <person name="Floudas D."/>
            <person name="Bentzer J."/>
            <person name="Ahren D."/>
            <person name="Johansson T."/>
            <person name="Persson P."/>
            <person name="Tunlid A."/>
        </authorList>
    </citation>
    <scope>NUCLEOTIDE SEQUENCE [LARGE SCALE GENOMIC DNA]</scope>
    <source>
        <strain evidence="1 2">CBS 661.87</strain>
    </source>
</reference>
<dbReference type="EMBL" id="JAACJP010000032">
    <property type="protein sequence ID" value="KAF5375649.1"/>
    <property type="molecule type" value="Genomic_DNA"/>
</dbReference>
<protein>
    <submittedName>
        <fullName evidence="1">Uncharacterized protein</fullName>
    </submittedName>
</protein>
<accession>A0A8H5H2L7</accession>
<dbReference type="OrthoDB" id="10560851at2759"/>
<dbReference type="AlphaFoldDB" id="A0A8H5H2L7"/>
<organism evidence="1 2">
    <name type="scientific">Tricholomella constricta</name>
    <dbReference type="NCBI Taxonomy" id="117010"/>
    <lineage>
        <taxon>Eukaryota</taxon>
        <taxon>Fungi</taxon>
        <taxon>Dikarya</taxon>
        <taxon>Basidiomycota</taxon>
        <taxon>Agaricomycotina</taxon>
        <taxon>Agaricomycetes</taxon>
        <taxon>Agaricomycetidae</taxon>
        <taxon>Agaricales</taxon>
        <taxon>Tricholomatineae</taxon>
        <taxon>Lyophyllaceae</taxon>
        <taxon>Tricholomella</taxon>
    </lineage>
</organism>
<gene>
    <name evidence="1" type="ORF">D9615_009392</name>
</gene>
<comment type="caution">
    <text evidence="1">The sequence shown here is derived from an EMBL/GenBank/DDBJ whole genome shotgun (WGS) entry which is preliminary data.</text>
</comment>
<evidence type="ECO:0000313" key="1">
    <source>
        <dbReference type="EMBL" id="KAF5375649.1"/>
    </source>
</evidence>
<keyword evidence="2" id="KW-1185">Reference proteome</keyword>
<name>A0A8H5H2L7_9AGAR</name>
<evidence type="ECO:0000313" key="2">
    <source>
        <dbReference type="Proteomes" id="UP000565441"/>
    </source>
</evidence>
<proteinExistence type="predicted"/>
<sequence length="179" mass="19852">MDLSDGRMEGMGDIERLYIFIMSSSAFTECENVRLCGNLAMVFSIMMTQAIGHATNFQPFDDLREVGLWPMAETVSKVEKISMWVSRARVNAIETTYRLINVDHCIVVGHGRKVGTQVDFEAGANRVFVGVVGACAVDELKDRIRLMRIGFLVHDLRTGQLETLGAVEAPPSSAYSENM</sequence>
<dbReference type="Proteomes" id="UP000565441">
    <property type="component" value="Unassembled WGS sequence"/>
</dbReference>